<dbReference type="InterPro" id="IPR013154">
    <property type="entry name" value="ADH-like_N"/>
</dbReference>
<protein>
    <submittedName>
        <fullName evidence="2">Putative YhdH/YhfP family quinone oxidoreductase</fullName>
    </submittedName>
</protein>
<dbReference type="InterPro" id="IPR014188">
    <property type="entry name" value="Acrylyl-CoA_reductase_AcuI"/>
</dbReference>
<dbReference type="SUPFAM" id="SSF51735">
    <property type="entry name" value="NAD(P)-binding Rossmann-fold domains"/>
    <property type="match status" value="1"/>
</dbReference>
<evidence type="ECO:0000313" key="2">
    <source>
        <dbReference type="EMBL" id="RCW76762.1"/>
    </source>
</evidence>
<evidence type="ECO:0000313" key="3">
    <source>
        <dbReference type="Proteomes" id="UP000252585"/>
    </source>
</evidence>
<evidence type="ECO:0000259" key="1">
    <source>
        <dbReference type="SMART" id="SM00829"/>
    </source>
</evidence>
<proteinExistence type="predicted"/>
<sequence>MEAINRAFQLSEEGDNVTGSYINKEKIGLKDNEVRVQVKYSSVNYKDALASEKSSRVVKSYPIIPGIDLSGVVTESKHPSFQSGDKVVATGFGLGVSRDGGYQMDAVLPGDWLVSLPKDLSLKEAMVYGTAGFTAALSIEAILEKGIKPEDGKVLVTGATGGVGSLAITMLKEKGFQIVASSGKGDEITYLKELGASEVISREDVLSDKNRMIDKSTYIAAVDPVGGNTLASILSQISYQGVVALSGLAGGTNVDTSVFPFILRGVSLVGIDSVQYPIEKRAYIWKQIETYAKNANLKTLTKEIDLTEIEEVFTKFKTEKVVGRYVVKANE</sequence>
<dbReference type="Gene3D" id="3.90.180.10">
    <property type="entry name" value="Medium-chain alcohol dehydrogenases, catalytic domain"/>
    <property type="match status" value="1"/>
</dbReference>
<dbReference type="OrthoDB" id="9782155at2"/>
<dbReference type="AlphaFoldDB" id="A0A368Y984"/>
<dbReference type="InterPro" id="IPR013149">
    <property type="entry name" value="ADH-like_C"/>
</dbReference>
<dbReference type="InterPro" id="IPR011032">
    <property type="entry name" value="GroES-like_sf"/>
</dbReference>
<dbReference type="PANTHER" id="PTHR43677">
    <property type="entry name" value="SHORT-CHAIN DEHYDROGENASE/REDUCTASE"/>
    <property type="match status" value="1"/>
</dbReference>
<dbReference type="RefSeq" id="WP_114351541.1">
    <property type="nucleotide sequence ID" value="NZ_QPJJ01000002.1"/>
</dbReference>
<dbReference type="GO" id="GO:0043957">
    <property type="term" value="F:acryloyl-CoA reductase (NADPH) activity"/>
    <property type="evidence" value="ECO:0007669"/>
    <property type="project" value="TreeGrafter"/>
</dbReference>
<dbReference type="NCBIfam" id="TIGR02823">
    <property type="entry name" value="oxido_YhdH"/>
    <property type="match status" value="1"/>
</dbReference>
<dbReference type="Pfam" id="PF08240">
    <property type="entry name" value="ADH_N"/>
    <property type="match status" value="1"/>
</dbReference>
<keyword evidence="3" id="KW-1185">Reference proteome</keyword>
<gene>
    <name evidence="2" type="ORF">DFR57_10237</name>
</gene>
<accession>A0A368Y984</accession>
<name>A0A368Y984_9BACI</name>
<dbReference type="InterPro" id="IPR051397">
    <property type="entry name" value="Zn-ADH-like_protein"/>
</dbReference>
<reference evidence="2 3" key="1">
    <citation type="submission" date="2018-07" db="EMBL/GenBank/DDBJ databases">
        <title>Genomic Encyclopedia of Type Strains, Phase IV (KMG-IV): sequencing the most valuable type-strain genomes for metagenomic binning, comparative biology and taxonomic classification.</title>
        <authorList>
            <person name="Goeker M."/>
        </authorList>
    </citation>
    <scope>NUCLEOTIDE SEQUENCE [LARGE SCALE GENOMIC DNA]</scope>
    <source>
        <strain evidence="2 3">DSM 27696</strain>
    </source>
</reference>
<dbReference type="InterPro" id="IPR036291">
    <property type="entry name" value="NAD(P)-bd_dom_sf"/>
</dbReference>
<dbReference type="Gene3D" id="3.40.50.720">
    <property type="entry name" value="NAD(P)-binding Rossmann-like Domain"/>
    <property type="match status" value="1"/>
</dbReference>
<dbReference type="EMBL" id="QPJJ01000002">
    <property type="protein sequence ID" value="RCW76762.1"/>
    <property type="molecule type" value="Genomic_DNA"/>
</dbReference>
<dbReference type="InterPro" id="IPR020843">
    <property type="entry name" value="ER"/>
</dbReference>
<dbReference type="PANTHER" id="PTHR43677:SF1">
    <property type="entry name" value="ACRYLYL-COA REDUCTASE ACUI-RELATED"/>
    <property type="match status" value="1"/>
</dbReference>
<dbReference type="Pfam" id="PF00107">
    <property type="entry name" value="ADH_zinc_N"/>
    <property type="match status" value="1"/>
</dbReference>
<dbReference type="SUPFAM" id="SSF50129">
    <property type="entry name" value="GroES-like"/>
    <property type="match status" value="1"/>
</dbReference>
<comment type="caution">
    <text evidence="2">The sequence shown here is derived from an EMBL/GenBank/DDBJ whole genome shotgun (WGS) entry which is preliminary data.</text>
</comment>
<organism evidence="2 3">
    <name type="scientific">Saliterribacillus persicus</name>
    <dbReference type="NCBI Taxonomy" id="930114"/>
    <lineage>
        <taxon>Bacteria</taxon>
        <taxon>Bacillati</taxon>
        <taxon>Bacillota</taxon>
        <taxon>Bacilli</taxon>
        <taxon>Bacillales</taxon>
        <taxon>Bacillaceae</taxon>
        <taxon>Saliterribacillus</taxon>
    </lineage>
</organism>
<dbReference type="Proteomes" id="UP000252585">
    <property type="component" value="Unassembled WGS sequence"/>
</dbReference>
<feature type="domain" description="Enoyl reductase (ER)" evidence="1">
    <location>
        <begin position="19"/>
        <end position="327"/>
    </location>
</feature>
<dbReference type="SMART" id="SM00829">
    <property type="entry name" value="PKS_ER"/>
    <property type="match status" value="1"/>
</dbReference>